<dbReference type="GO" id="GO:0005829">
    <property type="term" value="C:cytosol"/>
    <property type="evidence" value="ECO:0007669"/>
    <property type="project" value="TreeGrafter"/>
</dbReference>
<dbReference type="PANTHER" id="PTHR19424">
    <property type="entry name" value="HEAT SHOCK FACTOR BINDING PROTEIN 1"/>
    <property type="match status" value="1"/>
</dbReference>
<sequence>MSSVSPTPDSSQPESSSNNETNGDLALDGNSPQELITFTESVFQQLQSKFDDLSTNLVTKIDEMGSRIDSLEKSLGELLQQAEPEEIINEEKKSI</sequence>
<organism evidence="3 4">
    <name type="scientific">Diversispora epigaea</name>
    <dbReference type="NCBI Taxonomy" id="1348612"/>
    <lineage>
        <taxon>Eukaryota</taxon>
        <taxon>Fungi</taxon>
        <taxon>Fungi incertae sedis</taxon>
        <taxon>Mucoromycota</taxon>
        <taxon>Glomeromycotina</taxon>
        <taxon>Glomeromycetes</taxon>
        <taxon>Diversisporales</taxon>
        <taxon>Diversisporaceae</taxon>
        <taxon>Diversispora</taxon>
    </lineage>
</organism>
<feature type="compositionally biased region" description="Polar residues" evidence="2">
    <location>
        <begin position="1"/>
        <end position="22"/>
    </location>
</feature>
<keyword evidence="4" id="KW-1185">Reference proteome</keyword>
<dbReference type="InterPro" id="IPR009643">
    <property type="entry name" value="HS1-bd"/>
</dbReference>
<evidence type="ECO:0000313" key="4">
    <source>
        <dbReference type="Proteomes" id="UP000266861"/>
    </source>
</evidence>
<dbReference type="Proteomes" id="UP000266861">
    <property type="component" value="Unassembled WGS sequence"/>
</dbReference>
<accession>A0A397JDU3</accession>
<feature type="region of interest" description="Disordered" evidence="2">
    <location>
        <begin position="1"/>
        <end position="33"/>
    </location>
</feature>
<dbReference type="OrthoDB" id="4159489at2759"/>
<evidence type="ECO:0000256" key="2">
    <source>
        <dbReference type="SAM" id="MobiDB-lite"/>
    </source>
</evidence>
<protein>
    <recommendedName>
        <fullName evidence="5">Heat shock factor binding protein 1</fullName>
    </recommendedName>
</protein>
<dbReference type="STRING" id="1348612.A0A397JDU3"/>
<dbReference type="GO" id="GO:0005634">
    <property type="term" value="C:nucleus"/>
    <property type="evidence" value="ECO:0007669"/>
    <property type="project" value="TreeGrafter"/>
</dbReference>
<comment type="caution">
    <text evidence="3">The sequence shown here is derived from an EMBL/GenBank/DDBJ whole genome shotgun (WGS) entry which is preliminary data.</text>
</comment>
<name>A0A397JDU3_9GLOM</name>
<dbReference type="AlphaFoldDB" id="A0A397JDU3"/>
<evidence type="ECO:0008006" key="5">
    <source>
        <dbReference type="Google" id="ProtNLM"/>
    </source>
</evidence>
<dbReference type="Gene3D" id="1.20.5.430">
    <property type="match status" value="1"/>
</dbReference>
<dbReference type="PANTHER" id="PTHR19424:SF0">
    <property type="entry name" value="HEAT SHOCK FACTOR BINDING PROTEIN 1"/>
    <property type="match status" value="1"/>
</dbReference>
<dbReference type="GO" id="GO:0070370">
    <property type="term" value="P:cellular heat acclimation"/>
    <property type="evidence" value="ECO:0007669"/>
    <property type="project" value="TreeGrafter"/>
</dbReference>
<dbReference type="Pfam" id="PF06825">
    <property type="entry name" value="HSBP1"/>
    <property type="match status" value="1"/>
</dbReference>
<proteinExistence type="inferred from homology"/>
<dbReference type="EMBL" id="PQFF01000096">
    <property type="protein sequence ID" value="RHZ82830.1"/>
    <property type="molecule type" value="Genomic_DNA"/>
</dbReference>
<comment type="similarity">
    <text evidence="1">Belongs to the HSBP1 family.</text>
</comment>
<evidence type="ECO:0000313" key="3">
    <source>
        <dbReference type="EMBL" id="RHZ82830.1"/>
    </source>
</evidence>
<reference evidence="3 4" key="1">
    <citation type="submission" date="2018-08" db="EMBL/GenBank/DDBJ databases">
        <title>Genome and evolution of the arbuscular mycorrhizal fungus Diversispora epigaea (formerly Glomus versiforme) and its bacterial endosymbionts.</title>
        <authorList>
            <person name="Sun X."/>
            <person name="Fei Z."/>
            <person name="Harrison M."/>
        </authorList>
    </citation>
    <scope>NUCLEOTIDE SEQUENCE [LARGE SCALE GENOMIC DNA]</scope>
    <source>
        <strain evidence="3 4">IT104</strain>
    </source>
</reference>
<evidence type="ECO:0000256" key="1">
    <source>
        <dbReference type="ARBA" id="ARBA00006349"/>
    </source>
</evidence>
<dbReference type="GO" id="GO:0003714">
    <property type="term" value="F:transcription corepressor activity"/>
    <property type="evidence" value="ECO:0007669"/>
    <property type="project" value="InterPro"/>
</dbReference>
<gene>
    <name evidence="3" type="ORF">Glove_103g2</name>
</gene>